<gene>
    <name evidence="1" type="ORF">QFC20_005127</name>
</gene>
<proteinExistence type="predicted"/>
<sequence>MSYSTSLLTERQKEELHKAMLSYLYNAGMHATFDALKNESNNADIQMDEPGAATRYHGLLEKKWTSVIRLQKKIMDLEARNAALQSELALPGRSSSTTATSNPDWIPRAPHRHTLPGHRGPISRIAFHPVWNVLASASEDASIKIWDWEAGECERTLKGHTKAVMDVDFDPKGDLLVSCSNDMSIKIWDTQNSYKNTKTLQGHDHSVSSVRFLPPQGDFLVSASRDKTVRIWEVATGYCVKTLWGHEQWVRSVSPSEDGKLLVTASSDLTSIIFDRASGEEKLQLRGHENVVETAEFAPVASYAVIRQMTGIRASATDERAKQPGCFVATGSRDKTIRIWDGLSGQCLKILTGHDNWIRALAFHPNGKYLLSASDDKTVRVWDLSLGKLWKTIDAHDHFVSCMSWGRTTAGATTATSANGVGSGEEVKRRVNVMATGSVDQTIKVWLP</sequence>
<keyword evidence="2" id="KW-1185">Reference proteome</keyword>
<dbReference type="EMBL" id="JASBWS010000067">
    <property type="protein sequence ID" value="KAJ9101978.1"/>
    <property type="molecule type" value="Genomic_DNA"/>
</dbReference>
<organism evidence="1 2">
    <name type="scientific">Naganishia adeliensis</name>
    <dbReference type="NCBI Taxonomy" id="92952"/>
    <lineage>
        <taxon>Eukaryota</taxon>
        <taxon>Fungi</taxon>
        <taxon>Dikarya</taxon>
        <taxon>Basidiomycota</taxon>
        <taxon>Agaricomycotina</taxon>
        <taxon>Tremellomycetes</taxon>
        <taxon>Filobasidiales</taxon>
        <taxon>Filobasidiaceae</taxon>
        <taxon>Naganishia</taxon>
    </lineage>
</organism>
<name>A0ACC2VRD2_9TREE</name>
<protein>
    <submittedName>
        <fullName evidence="1">Uncharacterized protein</fullName>
    </submittedName>
</protein>
<comment type="caution">
    <text evidence="1">The sequence shown here is derived from an EMBL/GenBank/DDBJ whole genome shotgun (WGS) entry which is preliminary data.</text>
</comment>
<evidence type="ECO:0000313" key="1">
    <source>
        <dbReference type="EMBL" id="KAJ9101978.1"/>
    </source>
</evidence>
<dbReference type="Proteomes" id="UP001230649">
    <property type="component" value="Unassembled WGS sequence"/>
</dbReference>
<evidence type="ECO:0000313" key="2">
    <source>
        <dbReference type="Proteomes" id="UP001230649"/>
    </source>
</evidence>
<accession>A0ACC2VRD2</accession>
<reference evidence="1" key="1">
    <citation type="submission" date="2023-04" db="EMBL/GenBank/DDBJ databases">
        <title>Draft Genome sequencing of Naganishia species isolated from polar environments using Oxford Nanopore Technology.</title>
        <authorList>
            <person name="Leo P."/>
            <person name="Venkateswaran K."/>
        </authorList>
    </citation>
    <scope>NUCLEOTIDE SEQUENCE</scope>
    <source>
        <strain evidence="1">MNA-CCFEE 5262</strain>
    </source>
</reference>